<name>A0ABT5VY09_9BACT</name>
<sequence>MINRAIFFIGIVFFMSACFENKELVNDKDISVALEAFVVNQIDDSTNYKTFFILDQFAGYLPNELIKADLLMIDSVLDVETVDYMIHQYDYQKSNLIGKYIPKKYLDQITNRLIYREGVVCFLISPPMFTRNKKHFVINATCYFLVKGERVWDTLYFFLTKKDEKWILEGLIKSSKNNL</sequence>
<organism evidence="1 2">
    <name type="scientific">Paralabilibaculum antarcticum</name>
    <dbReference type="NCBI Taxonomy" id="2912572"/>
    <lineage>
        <taxon>Bacteria</taxon>
        <taxon>Pseudomonadati</taxon>
        <taxon>Bacteroidota</taxon>
        <taxon>Bacteroidia</taxon>
        <taxon>Marinilabiliales</taxon>
        <taxon>Marinifilaceae</taxon>
        <taxon>Paralabilibaculum</taxon>
    </lineage>
</organism>
<dbReference type="Proteomes" id="UP001528920">
    <property type="component" value="Unassembled WGS sequence"/>
</dbReference>
<accession>A0ABT5VY09</accession>
<dbReference type="PROSITE" id="PS51257">
    <property type="entry name" value="PROKAR_LIPOPROTEIN"/>
    <property type="match status" value="1"/>
</dbReference>
<keyword evidence="2" id="KW-1185">Reference proteome</keyword>
<reference evidence="1 2" key="1">
    <citation type="submission" date="2022-01" db="EMBL/GenBank/DDBJ databases">
        <title>Labilibaculum sp. nov, a marine bacterium isolated from Antarctica.</title>
        <authorList>
            <person name="Dai W."/>
        </authorList>
    </citation>
    <scope>NUCLEOTIDE SEQUENCE [LARGE SCALE GENOMIC DNA]</scope>
    <source>
        <strain evidence="1 2">DW002</strain>
    </source>
</reference>
<evidence type="ECO:0000313" key="1">
    <source>
        <dbReference type="EMBL" id="MDE5420293.1"/>
    </source>
</evidence>
<evidence type="ECO:0000313" key="2">
    <source>
        <dbReference type="Proteomes" id="UP001528920"/>
    </source>
</evidence>
<comment type="caution">
    <text evidence="1">The sequence shown here is derived from an EMBL/GenBank/DDBJ whole genome shotgun (WGS) entry which is preliminary data.</text>
</comment>
<evidence type="ECO:0008006" key="3">
    <source>
        <dbReference type="Google" id="ProtNLM"/>
    </source>
</evidence>
<gene>
    <name evidence="1" type="ORF">L3049_20055</name>
</gene>
<proteinExistence type="predicted"/>
<protein>
    <recommendedName>
        <fullName evidence="3">Lipoprotein</fullName>
    </recommendedName>
</protein>
<dbReference type="EMBL" id="JAKJSC010000009">
    <property type="protein sequence ID" value="MDE5420293.1"/>
    <property type="molecule type" value="Genomic_DNA"/>
</dbReference>
<dbReference type="RefSeq" id="WP_275111624.1">
    <property type="nucleotide sequence ID" value="NZ_JAKJSC010000009.1"/>
</dbReference>